<dbReference type="PANTHER" id="PTHR13421:SF16">
    <property type="entry name" value="SNRNA-ACTIVATING PROTEIN COMPLEX SUBUNIT 3"/>
    <property type="match status" value="1"/>
</dbReference>
<evidence type="ECO:0000256" key="2">
    <source>
        <dbReference type="ARBA" id="ARBA00010410"/>
    </source>
</evidence>
<organism evidence="11 12">
    <name type="scientific">Haemaphysalis longicornis</name>
    <name type="common">Bush tick</name>
    <dbReference type="NCBI Taxonomy" id="44386"/>
    <lineage>
        <taxon>Eukaryota</taxon>
        <taxon>Metazoa</taxon>
        <taxon>Ecdysozoa</taxon>
        <taxon>Arthropoda</taxon>
        <taxon>Chelicerata</taxon>
        <taxon>Arachnida</taxon>
        <taxon>Acari</taxon>
        <taxon>Parasitiformes</taxon>
        <taxon>Ixodida</taxon>
        <taxon>Ixodoidea</taxon>
        <taxon>Ixodidae</taxon>
        <taxon>Haemaphysalinae</taxon>
        <taxon>Haemaphysalis</taxon>
    </lineage>
</organism>
<name>A0A9J6G484_HAELO</name>
<comment type="similarity">
    <text evidence="2">Belongs to the SNAPC3/SRD2 family.</text>
</comment>
<dbReference type="PANTHER" id="PTHR13421">
    <property type="entry name" value="SNRNA-ACTIVATING PROTEIN COMPLEX SUBUNIT 3"/>
    <property type="match status" value="1"/>
</dbReference>
<evidence type="ECO:0000256" key="4">
    <source>
        <dbReference type="ARBA" id="ARBA00023015"/>
    </source>
</evidence>
<evidence type="ECO:0000256" key="6">
    <source>
        <dbReference type="ARBA" id="ARBA00023163"/>
    </source>
</evidence>
<sequence>MKVLKEFSQSEDDGDMRKALMRRMNISQSALKSLEDDCGRQHRTATTFFCLSLFSPSQLCCGEETMDATEIPEDVGLMTLNAKPSKPVSSYKQPSPFHPPIKGLAMAPNVCEQEKAEIQAEIAVLGCQKLRSLRTKISCISDAALVGDFSESTDDPVGPRASVCHRFLCPFSLTKRVIIDWAKNPRRKVGPFKTARMEESTFDDLELRLGYPYVYVHQGYCEHLMVFSDMRVIHPSDSQNVMDYPIVLKTFPFGKRVLCMLCKQSTCTWVVYENDRLTDDPFFLCKVCHTSFNYTADKKKIGHFRAQPFLDWNAVL</sequence>
<comment type="subcellular location">
    <subcellularLocation>
        <location evidence="1">Nucleus</location>
    </subcellularLocation>
</comment>
<evidence type="ECO:0000256" key="1">
    <source>
        <dbReference type="ARBA" id="ARBA00004123"/>
    </source>
</evidence>
<dbReference type="VEuPathDB" id="VectorBase:HLOH_056319"/>
<dbReference type="OrthoDB" id="46583at2759"/>
<dbReference type="Proteomes" id="UP000821853">
    <property type="component" value="Chromosome 3"/>
</dbReference>
<dbReference type="InterPro" id="IPR022042">
    <property type="entry name" value="snRNA-activating_su3"/>
</dbReference>
<dbReference type="AlphaFoldDB" id="A0A9J6G484"/>
<evidence type="ECO:0000256" key="7">
    <source>
        <dbReference type="ARBA" id="ARBA00023242"/>
    </source>
</evidence>
<comment type="function">
    <text evidence="8">Part of the SNAPc complex required for the transcription of both RNA polymerase II and III small-nuclear RNA genes. Binds to the proximal sequence element (PSE), a non-TATA-box basal promoter element common to these 2 types of genes. Recruits TBP and BRF2 to the U6 snRNA TATA box.</text>
</comment>
<dbReference type="GO" id="GO:0005634">
    <property type="term" value="C:nucleus"/>
    <property type="evidence" value="ECO:0007669"/>
    <property type="project" value="UniProtKB-SubCell"/>
</dbReference>
<gene>
    <name evidence="11" type="ORF">HPB48_007734</name>
</gene>
<dbReference type="EMBL" id="JABSTR010000005">
    <property type="protein sequence ID" value="KAH9369767.1"/>
    <property type="molecule type" value="Genomic_DNA"/>
</dbReference>
<keyword evidence="5" id="KW-0238">DNA-binding</keyword>
<dbReference type="GO" id="GO:0001046">
    <property type="term" value="F:core promoter sequence-specific DNA binding"/>
    <property type="evidence" value="ECO:0007669"/>
    <property type="project" value="TreeGrafter"/>
</dbReference>
<accession>A0A9J6G484</accession>
<comment type="subunit">
    <text evidence="9">Part of the SNAPc complex composed of 5 subunits: SNAPC1, SNAPC2, SNAPC3, SNAPC4 and SNAPC5. SNAPC3 interacts with SNAPC1.</text>
</comment>
<comment type="caution">
    <text evidence="11">The sequence shown here is derived from an EMBL/GenBank/DDBJ whole genome shotgun (WGS) entry which is preliminary data.</text>
</comment>
<evidence type="ECO:0000256" key="5">
    <source>
        <dbReference type="ARBA" id="ARBA00023125"/>
    </source>
</evidence>
<keyword evidence="12" id="KW-1185">Reference proteome</keyword>
<dbReference type="GO" id="GO:0019185">
    <property type="term" value="C:snRNA-activating protein complex"/>
    <property type="evidence" value="ECO:0007669"/>
    <property type="project" value="TreeGrafter"/>
</dbReference>
<evidence type="ECO:0000313" key="12">
    <source>
        <dbReference type="Proteomes" id="UP000821853"/>
    </source>
</evidence>
<keyword evidence="6" id="KW-0804">Transcription</keyword>
<keyword evidence="4" id="KW-0805">Transcription regulation</keyword>
<evidence type="ECO:0000256" key="9">
    <source>
        <dbReference type="ARBA" id="ARBA00025958"/>
    </source>
</evidence>
<keyword evidence="7" id="KW-0539">Nucleus</keyword>
<evidence type="ECO:0000256" key="8">
    <source>
        <dbReference type="ARBA" id="ARBA00025193"/>
    </source>
</evidence>
<evidence type="ECO:0000256" key="3">
    <source>
        <dbReference type="ARBA" id="ARBA00013634"/>
    </source>
</evidence>
<proteinExistence type="inferred from homology"/>
<dbReference type="GO" id="GO:0042796">
    <property type="term" value="P:snRNA transcription by RNA polymerase III"/>
    <property type="evidence" value="ECO:0007669"/>
    <property type="project" value="TreeGrafter"/>
</dbReference>
<protein>
    <recommendedName>
        <fullName evidence="3">snRNA-activating protein complex subunit 3</fullName>
    </recommendedName>
    <alternativeName>
        <fullName evidence="10">Small nuclear RNA-activating complex polypeptide 3</fullName>
    </alternativeName>
</protein>
<dbReference type="GO" id="GO:0003681">
    <property type="term" value="F:bent DNA binding"/>
    <property type="evidence" value="ECO:0007669"/>
    <property type="project" value="TreeGrafter"/>
</dbReference>
<dbReference type="GO" id="GO:0000978">
    <property type="term" value="F:RNA polymerase II cis-regulatory region sequence-specific DNA binding"/>
    <property type="evidence" value="ECO:0007669"/>
    <property type="project" value="TreeGrafter"/>
</dbReference>
<dbReference type="Pfam" id="PF12251">
    <property type="entry name" value="SNAPC3"/>
    <property type="match status" value="1"/>
</dbReference>
<evidence type="ECO:0000256" key="10">
    <source>
        <dbReference type="ARBA" id="ARBA00029606"/>
    </source>
</evidence>
<evidence type="ECO:0000313" key="11">
    <source>
        <dbReference type="EMBL" id="KAH9369767.1"/>
    </source>
</evidence>
<dbReference type="GO" id="GO:0001006">
    <property type="term" value="F:RNA polymerase III type 3 promoter sequence-specific DNA binding"/>
    <property type="evidence" value="ECO:0007669"/>
    <property type="project" value="TreeGrafter"/>
</dbReference>
<reference evidence="11 12" key="1">
    <citation type="journal article" date="2020" name="Cell">
        <title>Large-Scale Comparative Analyses of Tick Genomes Elucidate Their Genetic Diversity and Vector Capacities.</title>
        <authorList>
            <consortium name="Tick Genome and Microbiome Consortium (TIGMIC)"/>
            <person name="Jia N."/>
            <person name="Wang J."/>
            <person name="Shi W."/>
            <person name="Du L."/>
            <person name="Sun Y."/>
            <person name="Zhan W."/>
            <person name="Jiang J.F."/>
            <person name="Wang Q."/>
            <person name="Zhang B."/>
            <person name="Ji P."/>
            <person name="Bell-Sakyi L."/>
            <person name="Cui X.M."/>
            <person name="Yuan T.T."/>
            <person name="Jiang B.G."/>
            <person name="Yang W.F."/>
            <person name="Lam T.T."/>
            <person name="Chang Q.C."/>
            <person name="Ding S.J."/>
            <person name="Wang X.J."/>
            <person name="Zhu J.G."/>
            <person name="Ruan X.D."/>
            <person name="Zhao L."/>
            <person name="Wei J.T."/>
            <person name="Ye R.Z."/>
            <person name="Que T.C."/>
            <person name="Du C.H."/>
            <person name="Zhou Y.H."/>
            <person name="Cheng J.X."/>
            <person name="Dai P.F."/>
            <person name="Guo W.B."/>
            <person name="Han X.H."/>
            <person name="Huang E.J."/>
            <person name="Li L.F."/>
            <person name="Wei W."/>
            <person name="Gao Y.C."/>
            <person name="Liu J.Z."/>
            <person name="Shao H.Z."/>
            <person name="Wang X."/>
            <person name="Wang C.C."/>
            <person name="Yang T.C."/>
            <person name="Huo Q.B."/>
            <person name="Li W."/>
            <person name="Chen H.Y."/>
            <person name="Chen S.E."/>
            <person name="Zhou L.G."/>
            <person name="Ni X.B."/>
            <person name="Tian J.H."/>
            <person name="Sheng Y."/>
            <person name="Liu T."/>
            <person name="Pan Y.S."/>
            <person name="Xia L.Y."/>
            <person name="Li J."/>
            <person name="Zhao F."/>
            <person name="Cao W.C."/>
        </authorList>
    </citation>
    <scope>NUCLEOTIDE SEQUENCE [LARGE SCALE GENOMIC DNA]</scope>
    <source>
        <strain evidence="11">HaeL-2018</strain>
    </source>
</reference>
<dbReference type="GO" id="GO:0042795">
    <property type="term" value="P:snRNA transcription by RNA polymerase II"/>
    <property type="evidence" value="ECO:0007669"/>
    <property type="project" value="TreeGrafter"/>
</dbReference>